<comment type="caution">
    <text evidence="1">The sequence shown here is derived from an EMBL/GenBank/DDBJ whole genome shotgun (WGS) entry which is preliminary data.</text>
</comment>
<evidence type="ECO:0000313" key="1">
    <source>
        <dbReference type="EMBL" id="MCW3477530.1"/>
    </source>
</evidence>
<dbReference type="AlphaFoldDB" id="A0AA42CK67"/>
<reference evidence="1" key="2">
    <citation type="submission" date="2022-10" db="EMBL/GenBank/DDBJ databases">
        <authorList>
            <person name="Trinh H.N."/>
        </authorList>
    </citation>
    <scope>NUCLEOTIDE SEQUENCE</scope>
    <source>
        <strain evidence="1">RN2-1</strain>
    </source>
</reference>
<proteinExistence type="predicted"/>
<accession>A0AA42CK67</accession>
<reference evidence="1" key="1">
    <citation type="submission" date="2022-09" db="EMBL/GenBank/DDBJ databases">
        <title>Rhodovastum sp. nov. RN2-1 isolated from soil in Seongnam, South Korea.</title>
        <authorList>
            <person name="Le N.T."/>
        </authorList>
    </citation>
    <scope>NUCLEOTIDE SEQUENCE</scope>
    <source>
        <strain evidence="1">RN2-1</strain>
    </source>
</reference>
<dbReference type="RefSeq" id="WP_264716480.1">
    <property type="nucleotide sequence ID" value="NZ_JAPDNT010000040.1"/>
</dbReference>
<sequence>MQKIILDLHKELIAFAVEVRSVDVDTRDFASMRLDIFIDERLP</sequence>
<dbReference type="Proteomes" id="UP001165679">
    <property type="component" value="Unassembled WGS sequence"/>
</dbReference>
<protein>
    <submittedName>
        <fullName evidence="1">Uncharacterized protein</fullName>
    </submittedName>
</protein>
<gene>
    <name evidence="1" type="ORF">OL599_23470</name>
</gene>
<evidence type="ECO:0000313" key="2">
    <source>
        <dbReference type="Proteomes" id="UP001165679"/>
    </source>
</evidence>
<keyword evidence="2" id="KW-1185">Reference proteome</keyword>
<dbReference type="EMBL" id="JAPDNT010000040">
    <property type="protein sequence ID" value="MCW3477530.1"/>
    <property type="molecule type" value="Genomic_DNA"/>
</dbReference>
<organism evidence="1 2">
    <name type="scientific">Limobrevibacterium gyesilva</name>
    <dbReference type="NCBI Taxonomy" id="2991712"/>
    <lineage>
        <taxon>Bacteria</taxon>
        <taxon>Pseudomonadati</taxon>
        <taxon>Pseudomonadota</taxon>
        <taxon>Alphaproteobacteria</taxon>
        <taxon>Acetobacterales</taxon>
        <taxon>Acetobacteraceae</taxon>
        <taxon>Limobrevibacterium</taxon>
    </lineage>
</organism>
<name>A0AA42CK67_9PROT</name>